<evidence type="ECO:0000259" key="9">
    <source>
        <dbReference type="Pfam" id="PF07732"/>
    </source>
</evidence>
<dbReference type="FunFam" id="2.60.40.420:FF:000021">
    <property type="entry name" value="Extracellular dihydrogeodin oxidase/laccase"/>
    <property type="match status" value="1"/>
</dbReference>
<dbReference type="PANTHER" id="PTHR11709:SF71">
    <property type="entry name" value="OXIDOREDUCTASE TPCJ"/>
    <property type="match status" value="1"/>
</dbReference>
<feature type="domain" description="Plastocyanin-like" evidence="8">
    <location>
        <begin position="511"/>
        <end position="629"/>
    </location>
</feature>
<dbReference type="Pfam" id="PF00394">
    <property type="entry name" value="Cu-oxidase"/>
    <property type="match status" value="1"/>
</dbReference>
<comment type="similarity">
    <text evidence="1">Belongs to the multicopper oxidase family.</text>
</comment>
<proteinExistence type="inferred from homology"/>
<dbReference type="CDD" id="cd13854">
    <property type="entry name" value="CuRO_1_MaLCC_like"/>
    <property type="match status" value="1"/>
</dbReference>
<dbReference type="PROSITE" id="PS00079">
    <property type="entry name" value="MULTICOPPER_OXIDASE1"/>
    <property type="match status" value="1"/>
</dbReference>
<dbReference type="GO" id="GO:0005507">
    <property type="term" value="F:copper ion binding"/>
    <property type="evidence" value="ECO:0007669"/>
    <property type="project" value="InterPro"/>
</dbReference>
<dbReference type="InterPro" id="IPR002355">
    <property type="entry name" value="Cu_oxidase_Cu_BS"/>
</dbReference>
<evidence type="ECO:0000259" key="8">
    <source>
        <dbReference type="Pfam" id="PF07731"/>
    </source>
</evidence>
<evidence type="ECO:0000259" key="7">
    <source>
        <dbReference type="Pfam" id="PF00394"/>
    </source>
</evidence>
<evidence type="ECO:0000256" key="6">
    <source>
        <dbReference type="ARBA" id="ARBA00023180"/>
    </source>
</evidence>
<keyword evidence="3" id="KW-0732">Signal</keyword>
<dbReference type="EMBL" id="CAAKMV010000153">
    <property type="protein sequence ID" value="VIO61818.1"/>
    <property type="molecule type" value="Genomic_DNA"/>
</dbReference>
<dbReference type="CDD" id="cd13880">
    <property type="entry name" value="CuRO_2_MaLCC_like"/>
    <property type="match status" value="1"/>
</dbReference>
<dbReference type="InterPro" id="IPR033138">
    <property type="entry name" value="Cu_oxidase_CS"/>
</dbReference>
<dbReference type="InterPro" id="IPR008972">
    <property type="entry name" value="Cupredoxin"/>
</dbReference>
<dbReference type="SUPFAM" id="SSF49503">
    <property type="entry name" value="Cupredoxins"/>
    <property type="match status" value="3"/>
</dbReference>
<dbReference type="CDD" id="cd13901">
    <property type="entry name" value="CuRO_3_MaLCC_like"/>
    <property type="match status" value="1"/>
</dbReference>
<dbReference type="InterPro" id="IPR011706">
    <property type="entry name" value="Cu-oxidase_C"/>
</dbReference>
<evidence type="ECO:0000256" key="3">
    <source>
        <dbReference type="ARBA" id="ARBA00022729"/>
    </source>
</evidence>
<feature type="domain" description="Plastocyanin-like" evidence="9">
    <location>
        <begin position="115"/>
        <end position="230"/>
    </location>
</feature>
<accession>A0A4E9EGC8</accession>
<keyword evidence="4" id="KW-0560">Oxidoreductase</keyword>
<evidence type="ECO:0000256" key="4">
    <source>
        <dbReference type="ARBA" id="ARBA00023002"/>
    </source>
</evidence>
<evidence type="ECO:0000313" key="10">
    <source>
        <dbReference type="EMBL" id="VIO61818.1"/>
    </source>
</evidence>
<dbReference type="Pfam" id="PF07732">
    <property type="entry name" value="Cu-oxidase_3"/>
    <property type="match status" value="1"/>
</dbReference>
<keyword evidence="2" id="KW-0479">Metal-binding</keyword>
<evidence type="ECO:0000256" key="2">
    <source>
        <dbReference type="ARBA" id="ARBA00022723"/>
    </source>
</evidence>
<evidence type="ECO:0000256" key="5">
    <source>
        <dbReference type="ARBA" id="ARBA00023008"/>
    </source>
</evidence>
<sequence>MWIADACKAFVFSFVAVFHSPGHSDEGPHQDVLKFTHNSPGDKIPYPRFPAPNGPDKDGVEFQCKYPELKGWKKCTSADDRSCWLKGPYHQVFDINTDYENFWPEGVVREYTLNVTNQDINGDGVNNPYGKVFNNQYPGPWIQACWGDIIKVTVHNNLAYNGTTIHWHGLRQLESFEMDGVNGVTQCPIAPGDSFTYTFRAVQYGTSWYHSHYSLQYADGLAGPITIYGPSSANWDEGRDPILITDWSHRSAFQSWQRELVPNSPTRPMMNGVLINGVGMYHALLSSVETNTVAGNFAGSFPRERFNMTVTKGKKYILRVINTSVDTTWIFSIDNHNFTVMSTDFVPIHPYEVDHVVIGIGQRYHIVLDATPTNTSVLPASPDGNYWIRTVGADGCKAFEAGNEPDERQGILRYNASSTMVPTTFRTPYVTACRDENYTMLKPIFPWKVKPVELDYEKAQFDIGLKKYKDRPEKGDGFQWWAFGENPLWLNFSNPTILNLNNDTWDPNYAVDLVVPDSKKDEWVYIAITAPPAPLVNKPDRVFAPVAHPLHLHGHDFALLAQGTNFTDLDTGKVKLKWDNPPRRDVALIPAGGYLVVAFKVDNPGSWLFHCHIAWHASSGLAIQILEQQERLKWMMNNDRMKEVERVCARWNDWYGNKTNHWNAEVFQDDSGI</sequence>
<dbReference type="PROSITE" id="PS00080">
    <property type="entry name" value="MULTICOPPER_OXIDASE2"/>
    <property type="match status" value="1"/>
</dbReference>
<evidence type="ECO:0000256" key="1">
    <source>
        <dbReference type="ARBA" id="ARBA00010609"/>
    </source>
</evidence>
<gene>
    <name evidence="10" type="ORF">FUG_LOCUS452809</name>
</gene>
<dbReference type="InterPro" id="IPR001117">
    <property type="entry name" value="Cu-oxidase_2nd"/>
</dbReference>
<evidence type="ECO:0008006" key="11">
    <source>
        <dbReference type="Google" id="ProtNLM"/>
    </source>
</evidence>
<reference evidence="10" key="1">
    <citation type="submission" date="2019-04" db="EMBL/GenBank/DDBJ databases">
        <authorList>
            <person name="Melise S."/>
            <person name="Noan J."/>
            <person name="Okalmin O."/>
        </authorList>
    </citation>
    <scope>NUCLEOTIDE SEQUENCE</scope>
    <source>
        <strain evidence="10">FN9</strain>
    </source>
</reference>
<organism evidence="10">
    <name type="scientific">Gibberella zeae</name>
    <name type="common">Wheat head blight fungus</name>
    <name type="synonym">Fusarium graminearum</name>
    <dbReference type="NCBI Taxonomy" id="5518"/>
    <lineage>
        <taxon>Eukaryota</taxon>
        <taxon>Fungi</taxon>
        <taxon>Dikarya</taxon>
        <taxon>Ascomycota</taxon>
        <taxon>Pezizomycotina</taxon>
        <taxon>Sordariomycetes</taxon>
        <taxon>Hypocreomycetidae</taxon>
        <taxon>Hypocreales</taxon>
        <taxon>Nectriaceae</taxon>
        <taxon>Fusarium</taxon>
    </lineage>
</organism>
<dbReference type="GO" id="GO:0016491">
    <property type="term" value="F:oxidoreductase activity"/>
    <property type="evidence" value="ECO:0007669"/>
    <property type="project" value="UniProtKB-KW"/>
</dbReference>
<name>A0A4E9EGC8_GIBZA</name>
<dbReference type="AlphaFoldDB" id="A0A4E9EGC8"/>
<dbReference type="Gene3D" id="2.60.40.420">
    <property type="entry name" value="Cupredoxins - blue copper proteins"/>
    <property type="match status" value="3"/>
</dbReference>
<dbReference type="Pfam" id="PF07731">
    <property type="entry name" value="Cu-oxidase_2"/>
    <property type="match status" value="1"/>
</dbReference>
<dbReference type="FunFam" id="2.60.40.420:FF:000045">
    <property type="entry name" value="Laccase 2"/>
    <property type="match status" value="1"/>
</dbReference>
<protein>
    <recommendedName>
        <fullName evidence="11">Laccase</fullName>
    </recommendedName>
</protein>
<dbReference type="PANTHER" id="PTHR11709">
    <property type="entry name" value="MULTI-COPPER OXIDASE"/>
    <property type="match status" value="1"/>
</dbReference>
<dbReference type="InterPro" id="IPR011707">
    <property type="entry name" value="Cu-oxidase-like_N"/>
</dbReference>
<dbReference type="SMR" id="A0A4E9EGC8"/>
<dbReference type="InterPro" id="IPR045087">
    <property type="entry name" value="Cu-oxidase_fam"/>
</dbReference>
<keyword evidence="6" id="KW-0325">Glycoprotein</keyword>
<keyword evidence="5" id="KW-0186">Copper</keyword>
<feature type="domain" description="Plastocyanin-like" evidence="7">
    <location>
        <begin position="241"/>
        <end position="404"/>
    </location>
</feature>